<dbReference type="Proteomes" id="UP000324800">
    <property type="component" value="Unassembled WGS sequence"/>
</dbReference>
<feature type="region of interest" description="Disordered" evidence="1">
    <location>
        <begin position="184"/>
        <end position="214"/>
    </location>
</feature>
<dbReference type="EMBL" id="SNRW01037085">
    <property type="protein sequence ID" value="KAA6353996.1"/>
    <property type="molecule type" value="Genomic_DNA"/>
</dbReference>
<reference evidence="2 3" key="1">
    <citation type="submission" date="2019-03" db="EMBL/GenBank/DDBJ databases">
        <title>Single cell metagenomics reveals metabolic interactions within the superorganism composed of flagellate Streblomastix strix and complex community of Bacteroidetes bacteria on its surface.</title>
        <authorList>
            <person name="Treitli S.C."/>
            <person name="Kolisko M."/>
            <person name="Husnik F."/>
            <person name="Keeling P."/>
            <person name="Hampl V."/>
        </authorList>
    </citation>
    <scope>NUCLEOTIDE SEQUENCE [LARGE SCALE GENOMIC DNA]</scope>
    <source>
        <strain evidence="2">ST1C</strain>
    </source>
</reference>
<comment type="caution">
    <text evidence="2">The sequence shown here is derived from an EMBL/GenBank/DDBJ whole genome shotgun (WGS) entry which is preliminary data.</text>
</comment>
<evidence type="ECO:0000313" key="3">
    <source>
        <dbReference type="Proteomes" id="UP000324800"/>
    </source>
</evidence>
<evidence type="ECO:0000256" key="1">
    <source>
        <dbReference type="SAM" id="MobiDB-lite"/>
    </source>
</evidence>
<sequence>MLKSESNNIIWDSNCITSQIIKVGLINLKVGQQHPFRQQLQSDGTVVELISVFNTCDDQYIHNDVAHYLSILFKAFKLPLEINKEIIKIFKDFPINFDELGFLAESPDNHVAILENNYVDFLLGNDKNAEQSINLIRILIECESEKDRSQIILIFKKRVRFISREKLIFQIVNKIIDDIKNPDKEEKEKLGREEMKKQLERDKEKEASDSSEMAYEYYKETQEEQLKQEKEIELERRKDVNI</sequence>
<dbReference type="AlphaFoldDB" id="A0A5J4T6D7"/>
<name>A0A5J4T6D7_9EUKA</name>
<protein>
    <submittedName>
        <fullName evidence="2">Uncharacterized protein</fullName>
    </submittedName>
</protein>
<feature type="compositionally biased region" description="Basic and acidic residues" evidence="1">
    <location>
        <begin position="184"/>
        <end position="208"/>
    </location>
</feature>
<proteinExistence type="predicted"/>
<organism evidence="2 3">
    <name type="scientific">Streblomastix strix</name>
    <dbReference type="NCBI Taxonomy" id="222440"/>
    <lineage>
        <taxon>Eukaryota</taxon>
        <taxon>Metamonada</taxon>
        <taxon>Preaxostyla</taxon>
        <taxon>Oxymonadida</taxon>
        <taxon>Streblomastigidae</taxon>
        <taxon>Streblomastix</taxon>
    </lineage>
</organism>
<evidence type="ECO:0000313" key="2">
    <source>
        <dbReference type="EMBL" id="KAA6353996.1"/>
    </source>
</evidence>
<accession>A0A5J4T6D7</accession>
<gene>
    <name evidence="2" type="ORF">EZS28_050477</name>
</gene>